<dbReference type="FunFam" id="3.40.50.720:FF:000077">
    <property type="entry name" value="L-threonine 3-dehydrogenase, mitochondrial"/>
    <property type="match status" value="1"/>
</dbReference>
<proteinExistence type="inferred from homology"/>
<comment type="function">
    <text evidence="3">Catalyzes the NAD(+)-dependent oxidation of L-threonine to 2-amino-3-ketobutyrate, mediating L-threonine catabolism.</text>
</comment>
<reference evidence="10 11" key="1">
    <citation type="submission" date="2017-01" db="EMBL/GenBank/DDBJ databases">
        <authorList>
            <person name="Mah S.A."/>
            <person name="Swanson W.J."/>
            <person name="Moy G.W."/>
            <person name="Vacquier V.D."/>
        </authorList>
    </citation>
    <scope>NUCLEOTIDE SEQUENCE [LARGE SCALE GENOMIC DNA]</scope>
    <source>
        <strain evidence="10 11">GSMNP</strain>
    </source>
</reference>
<evidence type="ECO:0000256" key="1">
    <source>
        <dbReference type="ARBA" id="ARBA00007637"/>
    </source>
</evidence>
<feature type="region of interest" description="Disordered" evidence="7">
    <location>
        <begin position="38"/>
        <end position="63"/>
    </location>
</feature>
<keyword evidence="11" id="KW-1185">Reference proteome</keyword>
<dbReference type="AlphaFoldDB" id="A0A1R1XYB0"/>
<feature type="compositionally biased region" description="Polar residues" evidence="7">
    <location>
        <begin position="50"/>
        <end position="63"/>
    </location>
</feature>
<dbReference type="GO" id="GO:0006567">
    <property type="term" value="P:L-threonine catabolic process"/>
    <property type="evidence" value="ECO:0007669"/>
    <property type="project" value="TreeGrafter"/>
</dbReference>
<dbReference type="EMBL" id="LSSN01001468">
    <property type="protein sequence ID" value="OMJ19506.1"/>
    <property type="molecule type" value="Genomic_DNA"/>
</dbReference>
<dbReference type="EC" id="1.1.1.103" evidence="5"/>
<gene>
    <name evidence="10" type="ORF">AYI70_g4690</name>
    <name evidence="9" type="ORF">AYI70_g8485</name>
</gene>
<evidence type="ECO:0000256" key="3">
    <source>
        <dbReference type="ARBA" id="ARBA00059023"/>
    </source>
</evidence>
<dbReference type="PANTHER" id="PTHR42687">
    <property type="entry name" value="L-THREONINE 3-DEHYDROGENASE"/>
    <property type="match status" value="1"/>
</dbReference>
<comment type="catalytic activity">
    <reaction evidence="2">
        <text>L-threonine + NAD(+) = (2S)-2-amino-3-oxobutanoate + NADH + H(+)</text>
        <dbReference type="Rhea" id="RHEA:13161"/>
        <dbReference type="ChEBI" id="CHEBI:15378"/>
        <dbReference type="ChEBI" id="CHEBI:57540"/>
        <dbReference type="ChEBI" id="CHEBI:57926"/>
        <dbReference type="ChEBI" id="CHEBI:57945"/>
        <dbReference type="ChEBI" id="CHEBI:78948"/>
        <dbReference type="EC" id="1.1.1.103"/>
    </reaction>
</comment>
<evidence type="ECO:0000256" key="5">
    <source>
        <dbReference type="ARBA" id="ARBA00066604"/>
    </source>
</evidence>
<dbReference type="PANTHER" id="PTHR42687:SF1">
    <property type="entry name" value="L-THREONINE 3-DEHYDROGENASE, MITOCHONDRIAL"/>
    <property type="match status" value="1"/>
</dbReference>
<dbReference type="InterPro" id="IPR036291">
    <property type="entry name" value="NAD(P)-bd_dom_sf"/>
</dbReference>
<evidence type="ECO:0000256" key="6">
    <source>
        <dbReference type="ARBA" id="ARBA00069940"/>
    </source>
</evidence>
<protein>
    <recommendedName>
        <fullName evidence="6">L-threonine 3-dehydrogenase, mitochondrial</fullName>
        <ecNumber evidence="5">1.1.1.103</ecNumber>
    </recommendedName>
</protein>
<comment type="similarity">
    <text evidence="1">Belongs to the NAD(P)-dependent epimerase/dehydratase family.</text>
</comment>
<evidence type="ECO:0000313" key="10">
    <source>
        <dbReference type="EMBL" id="OMJ19506.1"/>
    </source>
</evidence>
<dbReference type="SUPFAM" id="SSF51735">
    <property type="entry name" value="NAD(P)-binding Rossmann-fold domains"/>
    <property type="match status" value="1"/>
</dbReference>
<evidence type="ECO:0000256" key="2">
    <source>
        <dbReference type="ARBA" id="ARBA00050613"/>
    </source>
</evidence>
<evidence type="ECO:0000256" key="4">
    <source>
        <dbReference type="ARBA" id="ARBA00060557"/>
    </source>
</evidence>
<accession>A0A1R1XYB0</accession>
<feature type="compositionally biased region" description="Low complexity" evidence="7">
    <location>
        <begin position="38"/>
        <end position="49"/>
    </location>
</feature>
<comment type="caution">
    <text evidence="10">The sequence shown here is derived from an EMBL/GenBank/DDBJ whole genome shotgun (WGS) entry which is preliminary data.</text>
</comment>
<organism evidence="10 11">
    <name type="scientific">Smittium culicis</name>
    <dbReference type="NCBI Taxonomy" id="133412"/>
    <lineage>
        <taxon>Eukaryota</taxon>
        <taxon>Fungi</taxon>
        <taxon>Fungi incertae sedis</taxon>
        <taxon>Zoopagomycota</taxon>
        <taxon>Kickxellomycotina</taxon>
        <taxon>Harpellomycetes</taxon>
        <taxon>Harpellales</taxon>
        <taxon>Legeriomycetaceae</taxon>
        <taxon>Smittium</taxon>
    </lineage>
</organism>
<dbReference type="Pfam" id="PF01370">
    <property type="entry name" value="Epimerase"/>
    <property type="match status" value="1"/>
</dbReference>
<dbReference type="Proteomes" id="UP000187283">
    <property type="component" value="Unassembled WGS sequence"/>
</dbReference>
<dbReference type="EMBL" id="LSSN01003479">
    <property type="protein sequence ID" value="OMJ13458.1"/>
    <property type="molecule type" value="Genomic_DNA"/>
</dbReference>
<evidence type="ECO:0000256" key="7">
    <source>
        <dbReference type="SAM" id="MobiDB-lite"/>
    </source>
</evidence>
<evidence type="ECO:0000259" key="8">
    <source>
        <dbReference type="Pfam" id="PF01370"/>
    </source>
</evidence>
<dbReference type="Gene3D" id="3.40.50.720">
    <property type="entry name" value="NAD(P)-binding Rossmann-like Domain"/>
    <property type="match status" value="1"/>
</dbReference>
<comment type="pathway">
    <text evidence="4">Amino-acid degradation; L-threonine degradation via oxydo-reductase pathway; glycine from L-threonine: step 1/2.</text>
</comment>
<dbReference type="STRING" id="133412.A0A1R1XYB0"/>
<sequence length="382" mass="42517">MSFLTRAFPLLRSSQTTFSFPKSTPILNSYLPKIVSSSTTNTSSRSISSLKQSNTLPTNNRPFSSTKNDYKVLITGGCGQLGLAVADNLRASLGKNNVIITDIKAPSESVLSSGPFEHLDVLDKDGIKRIATTHNIDCIIHFSVVLSALGEVNPKLALDVNLNGFQNILDISKEMNLRLMCPSTMGVFGPTTPQNDTPDLTIMRPNTIYGITKVHMELMGEYYAQKYNLDFRSIRYPGIISASLPGGGTTDYAVDIFHAAKRENKFTCFLEKDTRLAMMYLDDCIDATVKLLFHPSEQLSQNVYNISSISFTPSELAAEIKSQFSNDFQITYKPDYRQKIAETWPFSLNSDNAIRDWGFNPKITTVKDLVSTMFTQLSLNNY</sequence>
<feature type="domain" description="NAD-dependent epimerase/dehydratase" evidence="8">
    <location>
        <begin position="72"/>
        <end position="306"/>
    </location>
</feature>
<dbReference type="InterPro" id="IPR001509">
    <property type="entry name" value="Epimerase_deHydtase"/>
</dbReference>
<dbReference type="InterPro" id="IPR051225">
    <property type="entry name" value="NAD(P)_epim/dehydratase"/>
</dbReference>
<dbReference type="GO" id="GO:0008743">
    <property type="term" value="F:L-threonine 3-dehydrogenase activity"/>
    <property type="evidence" value="ECO:0007669"/>
    <property type="project" value="UniProtKB-EC"/>
</dbReference>
<name>A0A1R1XYB0_9FUNG</name>
<dbReference type="OrthoDB" id="331544at2759"/>
<evidence type="ECO:0000313" key="11">
    <source>
        <dbReference type="Proteomes" id="UP000187283"/>
    </source>
</evidence>
<evidence type="ECO:0000313" key="9">
    <source>
        <dbReference type="EMBL" id="OMJ13458.1"/>
    </source>
</evidence>